<dbReference type="RefSeq" id="WP_119784604.1">
    <property type="nucleotide sequence ID" value="NZ_QYUQ01000002.1"/>
</dbReference>
<evidence type="ECO:0000256" key="5">
    <source>
        <dbReference type="ARBA" id="ARBA00023186"/>
    </source>
</evidence>
<evidence type="ECO:0000313" key="8">
    <source>
        <dbReference type="Proteomes" id="UP000266327"/>
    </source>
</evidence>
<accession>A0A3A3FZR0</accession>
<keyword evidence="5" id="KW-0143">Chaperone</keyword>
<feature type="compositionally biased region" description="Polar residues" evidence="6">
    <location>
        <begin position="150"/>
        <end position="159"/>
    </location>
</feature>
<sequence>MFGTISSGANAYSKVAVETGVVAASPHKLIVMLFDGAMIAVSTAIANMKAGDIPGKGQLISKAISIIENGLRASLDKNAGGSIAANLDALYEYMTSRLVQANLNNQPEMLNEVYGLLKDLKQSWEAIGDVPAAVPTAGAMPPAPAPDSLMPQTSRLVKA</sequence>
<dbReference type="Pfam" id="PF02561">
    <property type="entry name" value="FliS"/>
    <property type="match status" value="1"/>
</dbReference>
<keyword evidence="4" id="KW-1005">Bacterial flagellum biogenesis</keyword>
<dbReference type="PANTHER" id="PTHR34773">
    <property type="entry name" value="FLAGELLAR SECRETION CHAPERONE FLIS"/>
    <property type="match status" value="1"/>
</dbReference>
<evidence type="ECO:0000256" key="2">
    <source>
        <dbReference type="ARBA" id="ARBA00008787"/>
    </source>
</evidence>
<evidence type="ECO:0000256" key="1">
    <source>
        <dbReference type="ARBA" id="ARBA00004514"/>
    </source>
</evidence>
<dbReference type="InterPro" id="IPR036584">
    <property type="entry name" value="FliS_sf"/>
</dbReference>
<dbReference type="InterPro" id="IPR003713">
    <property type="entry name" value="FliS"/>
</dbReference>
<dbReference type="Proteomes" id="UP000266327">
    <property type="component" value="Unassembled WGS sequence"/>
</dbReference>
<protein>
    <submittedName>
        <fullName evidence="7">Flagellar export chaperone FliS</fullName>
    </submittedName>
</protein>
<dbReference type="Gene3D" id="1.20.120.340">
    <property type="entry name" value="Flagellar protein FliS"/>
    <property type="match status" value="1"/>
</dbReference>
<dbReference type="GO" id="GO:0044780">
    <property type="term" value="P:bacterial-type flagellum assembly"/>
    <property type="evidence" value="ECO:0007669"/>
    <property type="project" value="InterPro"/>
</dbReference>
<dbReference type="GO" id="GO:0005829">
    <property type="term" value="C:cytosol"/>
    <property type="evidence" value="ECO:0007669"/>
    <property type="project" value="UniProtKB-SubCell"/>
</dbReference>
<dbReference type="SUPFAM" id="SSF101116">
    <property type="entry name" value="Flagellar export chaperone FliS"/>
    <property type="match status" value="1"/>
</dbReference>
<evidence type="ECO:0000256" key="4">
    <source>
        <dbReference type="ARBA" id="ARBA00022795"/>
    </source>
</evidence>
<keyword evidence="7" id="KW-0966">Cell projection</keyword>
<evidence type="ECO:0000256" key="3">
    <source>
        <dbReference type="ARBA" id="ARBA00022490"/>
    </source>
</evidence>
<dbReference type="OrthoDB" id="9792010at2"/>
<evidence type="ECO:0000256" key="6">
    <source>
        <dbReference type="SAM" id="MobiDB-lite"/>
    </source>
</evidence>
<comment type="subcellular location">
    <subcellularLocation>
        <location evidence="1">Cytoplasm</location>
        <location evidence="1">Cytosol</location>
    </subcellularLocation>
</comment>
<keyword evidence="7" id="KW-0282">Flagellum</keyword>
<dbReference type="CDD" id="cd16098">
    <property type="entry name" value="FliS"/>
    <property type="match status" value="1"/>
</dbReference>
<comment type="similarity">
    <text evidence="2">Belongs to the FliS family.</text>
</comment>
<dbReference type="AlphaFoldDB" id="A0A3A3FZR0"/>
<feature type="region of interest" description="Disordered" evidence="6">
    <location>
        <begin position="138"/>
        <end position="159"/>
    </location>
</feature>
<dbReference type="NCBIfam" id="TIGR00208">
    <property type="entry name" value="fliS"/>
    <property type="match status" value="1"/>
</dbReference>
<dbReference type="PANTHER" id="PTHR34773:SF1">
    <property type="entry name" value="FLAGELLAR SECRETION CHAPERONE FLIS"/>
    <property type="match status" value="1"/>
</dbReference>
<keyword evidence="8" id="KW-1185">Reference proteome</keyword>
<evidence type="ECO:0000313" key="7">
    <source>
        <dbReference type="EMBL" id="RJG01154.1"/>
    </source>
</evidence>
<keyword evidence="3" id="KW-0963">Cytoplasm</keyword>
<dbReference type="GO" id="GO:0071973">
    <property type="term" value="P:bacterial-type flagellum-dependent cell motility"/>
    <property type="evidence" value="ECO:0007669"/>
    <property type="project" value="TreeGrafter"/>
</dbReference>
<comment type="caution">
    <text evidence="7">The sequence shown here is derived from an EMBL/GenBank/DDBJ whole genome shotgun (WGS) entry which is preliminary data.</text>
</comment>
<proteinExistence type="inferred from homology"/>
<gene>
    <name evidence="7" type="primary">fliS</name>
    <name evidence="7" type="ORF">D3878_05790</name>
</gene>
<name>A0A3A3FZR0_9BURK</name>
<keyword evidence="7" id="KW-0969">Cilium</keyword>
<dbReference type="EMBL" id="QYUQ01000002">
    <property type="protein sequence ID" value="RJG01154.1"/>
    <property type="molecule type" value="Genomic_DNA"/>
</dbReference>
<reference evidence="8" key="1">
    <citation type="submission" date="2018-09" db="EMBL/GenBank/DDBJ databases">
        <authorList>
            <person name="Zhu H."/>
        </authorList>
    </citation>
    <scope>NUCLEOTIDE SEQUENCE [LARGE SCALE GENOMIC DNA]</scope>
    <source>
        <strain evidence="8">K1S02-23</strain>
    </source>
</reference>
<organism evidence="7 8">
    <name type="scientific">Noviherbaspirillum sedimenti</name>
    <dbReference type="NCBI Taxonomy" id="2320865"/>
    <lineage>
        <taxon>Bacteria</taxon>
        <taxon>Pseudomonadati</taxon>
        <taxon>Pseudomonadota</taxon>
        <taxon>Betaproteobacteria</taxon>
        <taxon>Burkholderiales</taxon>
        <taxon>Oxalobacteraceae</taxon>
        <taxon>Noviherbaspirillum</taxon>
    </lineage>
</organism>